<sequence length="74" mass="8084">MPAWRTRRNQAAEMSLLASAVAVERTLTGRMGGKLTKISYHTANTFYIISCACHHKFSRSLSSAPSKAGHRCCG</sequence>
<proteinExistence type="predicted"/>
<dbReference type="EMBL" id="GGFM01011707">
    <property type="protein sequence ID" value="MBW32458.1"/>
    <property type="molecule type" value="Transcribed_RNA"/>
</dbReference>
<organism evidence="1">
    <name type="scientific">Anopheles braziliensis</name>
    <dbReference type="NCBI Taxonomy" id="58242"/>
    <lineage>
        <taxon>Eukaryota</taxon>
        <taxon>Metazoa</taxon>
        <taxon>Ecdysozoa</taxon>
        <taxon>Arthropoda</taxon>
        <taxon>Hexapoda</taxon>
        <taxon>Insecta</taxon>
        <taxon>Pterygota</taxon>
        <taxon>Neoptera</taxon>
        <taxon>Endopterygota</taxon>
        <taxon>Diptera</taxon>
        <taxon>Nematocera</taxon>
        <taxon>Culicoidea</taxon>
        <taxon>Culicidae</taxon>
        <taxon>Anophelinae</taxon>
        <taxon>Anopheles</taxon>
    </lineage>
</organism>
<accession>A0A2M3ZVP1</accession>
<protein>
    <submittedName>
        <fullName evidence="1">Putative secreted peptide</fullName>
    </submittedName>
</protein>
<name>A0A2M3ZVP1_9DIPT</name>
<dbReference type="AlphaFoldDB" id="A0A2M3ZVP1"/>
<evidence type="ECO:0000313" key="1">
    <source>
        <dbReference type="EMBL" id="MBW32458.1"/>
    </source>
</evidence>
<reference evidence="1" key="1">
    <citation type="submission" date="2018-01" db="EMBL/GenBank/DDBJ databases">
        <title>An insight into the sialome of Amazonian anophelines.</title>
        <authorList>
            <person name="Ribeiro J.M."/>
            <person name="Scarpassa V."/>
            <person name="Calvo E."/>
        </authorList>
    </citation>
    <scope>NUCLEOTIDE SEQUENCE</scope>
    <source>
        <tissue evidence="1">Salivary glands</tissue>
    </source>
</reference>